<dbReference type="AlphaFoldDB" id="A0A1F6M9M4"/>
<evidence type="ECO:0000256" key="1">
    <source>
        <dbReference type="ARBA" id="ARBA00004496"/>
    </source>
</evidence>
<evidence type="ECO:0000256" key="13">
    <source>
        <dbReference type="ARBA" id="ARBA00042443"/>
    </source>
</evidence>
<reference evidence="17 18" key="1">
    <citation type="journal article" date="2016" name="Nat. Commun.">
        <title>Thousands of microbial genomes shed light on interconnected biogeochemical processes in an aquifer system.</title>
        <authorList>
            <person name="Anantharaman K."/>
            <person name="Brown C.T."/>
            <person name="Hug L.A."/>
            <person name="Sharon I."/>
            <person name="Castelle C.J."/>
            <person name="Probst A.J."/>
            <person name="Thomas B.C."/>
            <person name="Singh A."/>
            <person name="Wilkins M.J."/>
            <person name="Karaoz U."/>
            <person name="Brodie E.L."/>
            <person name="Williams K.H."/>
            <person name="Hubbard S.S."/>
            <person name="Banfield J.F."/>
        </authorList>
    </citation>
    <scope>NUCLEOTIDE SEQUENCE [LARGE SCALE GENOMIC DNA]</scope>
</reference>
<evidence type="ECO:0000256" key="11">
    <source>
        <dbReference type="ARBA" id="ARBA00039108"/>
    </source>
</evidence>
<evidence type="ECO:0000256" key="8">
    <source>
        <dbReference type="ARBA" id="ARBA00023306"/>
    </source>
</evidence>
<dbReference type="GO" id="GO:0008360">
    <property type="term" value="P:regulation of cell shape"/>
    <property type="evidence" value="ECO:0007669"/>
    <property type="project" value="UniProtKB-KW"/>
</dbReference>
<dbReference type="PANTHER" id="PTHR43783">
    <property type="entry name" value="UDP-N-ACETYLGLUCOSAMINE 1-CARBOXYVINYLTRANSFERASE"/>
    <property type="match status" value="1"/>
</dbReference>
<keyword evidence="5" id="KW-0808">Transferase</keyword>
<comment type="subcellular location">
    <subcellularLocation>
        <location evidence="1">Cytoplasm</location>
    </subcellularLocation>
</comment>
<evidence type="ECO:0000256" key="12">
    <source>
        <dbReference type="ARBA" id="ARBA00039754"/>
    </source>
</evidence>
<dbReference type="NCBIfam" id="NF006873">
    <property type="entry name" value="PRK09369.1"/>
    <property type="match status" value="1"/>
</dbReference>
<dbReference type="GO" id="GO:0071555">
    <property type="term" value="P:cell wall organization"/>
    <property type="evidence" value="ECO:0007669"/>
    <property type="project" value="UniProtKB-KW"/>
</dbReference>
<evidence type="ECO:0000256" key="6">
    <source>
        <dbReference type="ARBA" id="ARBA00022960"/>
    </source>
</evidence>
<comment type="catalytic activity">
    <reaction evidence="15">
        <text>phosphoenolpyruvate + UDP-N-acetyl-alpha-D-glucosamine = UDP-N-acetyl-3-O-(1-carboxyvinyl)-alpha-D-glucosamine + phosphate</text>
        <dbReference type="Rhea" id="RHEA:18681"/>
        <dbReference type="ChEBI" id="CHEBI:43474"/>
        <dbReference type="ChEBI" id="CHEBI:57705"/>
        <dbReference type="ChEBI" id="CHEBI:58702"/>
        <dbReference type="ChEBI" id="CHEBI:68483"/>
        <dbReference type="EC" id="2.5.1.7"/>
    </reaction>
</comment>
<proteinExistence type="inferred from homology"/>
<evidence type="ECO:0000256" key="14">
    <source>
        <dbReference type="ARBA" id="ARBA00042842"/>
    </source>
</evidence>
<evidence type="ECO:0000313" key="18">
    <source>
        <dbReference type="Proteomes" id="UP000176413"/>
    </source>
</evidence>
<dbReference type="GO" id="GO:0009252">
    <property type="term" value="P:peptidoglycan biosynthetic process"/>
    <property type="evidence" value="ECO:0007669"/>
    <property type="project" value="UniProtKB-KW"/>
</dbReference>
<evidence type="ECO:0000256" key="3">
    <source>
        <dbReference type="ARBA" id="ARBA00022490"/>
    </source>
</evidence>
<dbReference type="Proteomes" id="UP000176413">
    <property type="component" value="Unassembled WGS sequence"/>
</dbReference>
<evidence type="ECO:0000256" key="2">
    <source>
        <dbReference type="ARBA" id="ARBA00004752"/>
    </source>
</evidence>
<comment type="similarity">
    <text evidence="10">Belongs to the EPSP synthase family. MurA subfamily.</text>
</comment>
<dbReference type="Gene3D" id="3.65.10.10">
    <property type="entry name" value="Enolpyruvate transferase domain"/>
    <property type="match status" value="2"/>
</dbReference>
<dbReference type="SUPFAM" id="SSF55205">
    <property type="entry name" value="EPT/RTPC-like"/>
    <property type="match status" value="1"/>
</dbReference>
<dbReference type="PANTHER" id="PTHR43783:SF1">
    <property type="entry name" value="UDP-N-ACETYLGLUCOSAMINE 1-CARBOXYVINYLTRANSFERASE"/>
    <property type="match status" value="1"/>
</dbReference>
<evidence type="ECO:0000256" key="15">
    <source>
        <dbReference type="ARBA" id="ARBA00047527"/>
    </source>
</evidence>
<dbReference type="GO" id="GO:0051301">
    <property type="term" value="P:cell division"/>
    <property type="evidence" value="ECO:0007669"/>
    <property type="project" value="UniProtKB-KW"/>
</dbReference>
<dbReference type="InterPro" id="IPR001986">
    <property type="entry name" value="Enolpyruvate_Tfrase_dom"/>
</dbReference>
<keyword evidence="4" id="KW-0132">Cell division</keyword>
<evidence type="ECO:0000259" key="16">
    <source>
        <dbReference type="Pfam" id="PF00275"/>
    </source>
</evidence>
<keyword evidence="9" id="KW-0961">Cell wall biogenesis/degradation</keyword>
<dbReference type="Pfam" id="PF00275">
    <property type="entry name" value="EPSP_synthase"/>
    <property type="match status" value="1"/>
</dbReference>
<dbReference type="GO" id="GO:0005737">
    <property type="term" value="C:cytoplasm"/>
    <property type="evidence" value="ECO:0007669"/>
    <property type="project" value="UniProtKB-SubCell"/>
</dbReference>
<evidence type="ECO:0000256" key="7">
    <source>
        <dbReference type="ARBA" id="ARBA00022984"/>
    </source>
</evidence>
<evidence type="ECO:0000256" key="9">
    <source>
        <dbReference type="ARBA" id="ARBA00023316"/>
    </source>
</evidence>
<keyword evidence="6" id="KW-0133">Cell shape</keyword>
<dbReference type="InterPro" id="IPR013792">
    <property type="entry name" value="RNA3'P_cycl/enolpyr_Trfase_a/b"/>
</dbReference>
<keyword evidence="3" id="KW-0963">Cytoplasm</keyword>
<evidence type="ECO:0000256" key="10">
    <source>
        <dbReference type="ARBA" id="ARBA00038367"/>
    </source>
</evidence>
<dbReference type="EC" id="2.5.1.7" evidence="11"/>
<gene>
    <name evidence="17" type="ORF">A3D53_00425</name>
</gene>
<dbReference type="InterPro" id="IPR050068">
    <property type="entry name" value="MurA_subfamily"/>
</dbReference>
<comment type="pathway">
    <text evidence="2">Cell wall biogenesis; peptidoglycan biosynthesis.</text>
</comment>
<keyword evidence="7" id="KW-0573">Peptidoglycan synthesis</keyword>
<dbReference type="EMBL" id="MFQA01000047">
    <property type="protein sequence ID" value="OGH68324.1"/>
    <property type="molecule type" value="Genomic_DNA"/>
</dbReference>
<keyword evidence="8" id="KW-0131">Cell cycle</keyword>
<dbReference type="InterPro" id="IPR036968">
    <property type="entry name" value="Enolpyruvate_Tfrase_sf"/>
</dbReference>
<sequence>MSHVLIKGGKKLSGKLINQSSKNAAVALLAAAVMIRGKVRLSQVPHIEEVERIIELLRSVGVLVEHDHDNNLVIDASADLNLKMIDRQACDATRASLLLLGALAAREKKYTLYRSGGCKLGNRTVRPHLLALQKFGISIKTTPEAYEVENPVKLKAADIVMYESGDTATVNTIMGAVFADGTTTISMASANYMVQDVCYFLLKAGAKISGIGSTTLIINGVKNLKPVPAYPVMPDPIVAMTFLAAGIATDSKVTVVGCPLDFLALELLKLEVMGQRCVFHNKRMSLNGKFKLVDIEVIPSKLRALPDKIECRPFPGLNIDNLPLFIPILAKAKGRTLVHDWVYEDRVIYSLELKKLGAQVSLIDTHRVWVEGPTKFVANEIIAPPALRPAVNVLICMLAAKGTSILRNTYVIDRGYENIYETFRQAGASITLIED</sequence>
<evidence type="ECO:0000256" key="4">
    <source>
        <dbReference type="ARBA" id="ARBA00022618"/>
    </source>
</evidence>
<evidence type="ECO:0000313" key="17">
    <source>
        <dbReference type="EMBL" id="OGH68324.1"/>
    </source>
</evidence>
<comment type="caution">
    <text evidence="17">The sequence shown here is derived from an EMBL/GenBank/DDBJ whole genome shotgun (WGS) entry which is preliminary data.</text>
</comment>
<organism evidence="17 18">
    <name type="scientific">Candidatus Magasanikbacteria bacterium RIFCSPHIGHO2_02_FULL_45_10</name>
    <dbReference type="NCBI Taxonomy" id="1798679"/>
    <lineage>
        <taxon>Bacteria</taxon>
        <taxon>Candidatus Magasanikiibacteriota</taxon>
    </lineage>
</organism>
<name>A0A1F6M9M4_9BACT</name>
<evidence type="ECO:0000256" key="5">
    <source>
        <dbReference type="ARBA" id="ARBA00022679"/>
    </source>
</evidence>
<accession>A0A1F6M9M4</accession>
<dbReference type="GO" id="GO:0008760">
    <property type="term" value="F:UDP-N-acetylglucosamine 1-carboxyvinyltransferase activity"/>
    <property type="evidence" value="ECO:0007669"/>
    <property type="project" value="UniProtKB-EC"/>
</dbReference>
<feature type="domain" description="Enolpyruvate transferase" evidence="16">
    <location>
        <begin position="7"/>
        <end position="422"/>
    </location>
</feature>
<protein>
    <recommendedName>
        <fullName evidence="12">UDP-N-acetylglucosamine 1-carboxyvinyltransferase</fullName>
        <ecNumber evidence="11">2.5.1.7</ecNumber>
    </recommendedName>
    <alternativeName>
        <fullName evidence="13">Enoylpyruvate transferase</fullName>
    </alternativeName>
    <alternativeName>
        <fullName evidence="14">UDP-N-acetylglucosamine enolpyruvyl transferase</fullName>
    </alternativeName>
</protein>